<comment type="caution">
    <text evidence="2">The sequence shown here is derived from an EMBL/GenBank/DDBJ whole genome shotgun (WGS) entry which is preliminary data.</text>
</comment>
<dbReference type="InterPro" id="IPR041588">
    <property type="entry name" value="Integrase_H2C2"/>
</dbReference>
<dbReference type="InterPro" id="IPR052160">
    <property type="entry name" value="Gypsy_RT_Integrase-like"/>
</dbReference>
<name>A0A6D2IFQ1_9BRAS</name>
<keyword evidence="3" id="KW-1185">Reference proteome</keyword>
<evidence type="ECO:0000313" key="3">
    <source>
        <dbReference type="Proteomes" id="UP000467841"/>
    </source>
</evidence>
<evidence type="ECO:0000259" key="1">
    <source>
        <dbReference type="Pfam" id="PF17921"/>
    </source>
</evidence>
<dbReference type="EMBL" id="CACVBM020000832">
    <property type="protein sequence ID" value="CAA7023836.1"/>
    <property type="molecule type" value="Genomic_DNA"/>
</dbReference>
<gene>
    <name evidence="2" type="ORF">MERR_LOCUS11071</name>
</gene>
<reference evidence="2" key="1">
    <citation type="submission" date="2020-01" db="EMBL/GenBank/DDBJ databases">
        <authorList>
            <person name="Mishra B."/>
        </authorList>
    </citation>
    <scope>NUCLEOTIDE SEQUENCE [LARGE SCALE GENOMIC DNA]</scope>
</reference>
<dbReference type="InterPro" id="IPR036397">
    <property type="entry name" value="RNaseH_sf"/>
</dbReference>
<dbReference type="OrthoDB" id="1936645at2759"/>
<dbReference type="Gene3D" id="3.30.420.10">
    <property type="entry name" value="Ribonuclease H-like superfamily/Ribonuclease H"/>
    <property type="match status" value="1"/>
</dbReference>
<dbReference type="Pfam" id="PF17921">
    <property type="entry name" value="Integrase_H2C2"/>
    <property type="match status" value="1"/>
</dbReference>
<protein>
    <recommendedName>
        <fullName evidence="1">Integrase zinc-binding domain-containing protein</fullName>
    </recommendedName>
</protein>
<feature type="domain" description="Integrase zinc-binding" evidence="1">
    <location>
        <begin position="111"/>
        <end position="161"/>
    </location>
</feature>
<dbReference type="Proteomes" id="UP000467841">
    <property type="component" value="Unassembled WGS sequence"/>
</dbReference>
<proteinExistence type="predicted"/>
<evidence type="ECO:0000313" key="2">
    <source>
        <dbReference type="EMBL" id="CAA7023836.1"/>
    </source>
</evidence>
<dbReference type="AlphaFoldDB" id="A0A6D2IFQ1"/>
<accession>A0A6D2IFQ1</accession>
<dbReference type="GO" id="GO:0003676">
    <property type="term" value="F:nucleic acid binding"/>
    <property type="evidence" value="ECO:0007669"/>
    <property type="project" value="InterPro"/>
</dbReference>
<organism evidence="2 3">
    <name type="scientific">Microthlaspi erraticum</name>
    <dbReference type="NCBI Taxonomy" id="1685480"/>
    <lineage>
        <taxon>Eukaryota</taxon>
        <taxon>Viridiplantae</taxon>
        <taxon>Streptophyta</taxon>
        <taxon>Embryophyta</taxon>
        <taxon>Tracheophyta</taxon>
        <taxon>Spermatophyta</taxon>
        <taxon>Magnoliopsida</taxon>
        <taxon>eudicotyledons</taxon>
        <taxon>Gunneridae</taxon>
        <taxon>Pentapetalae</taxon>
        <taxon>rosids</taxon>
        <taxon>malvids</taxon>
        <taxon>Brassicales</taxon>
        <taxon>Brassicaceae</taxon>
        <taxon>Coluteocarpeae</taxon>
        <taxon>Microthlaspi</taxon>
    </lineage>
</organism>
<dbReference type="SUPFAM" id="SSF53098">
    <property type="entry name" value="Ribonuclease H-like"/>
    <property type="match status" value="1"/>
</dbReference>
<dbReference type="InterPro" id="IPR012337">
    <property type="entry name" value="RNaseH-like_sf"/>
</dbReference>
<dbReference type="Gene3D" id="1.10.340.70">
    <property type="match status" value="1"/>
</dbReference>
<sequence>MQTKLIRWIILLQEFDLKIVYRKGAENSVADHLSRMRIEESLPIDNSLPEERVYSVNAVPITRVQAVPQPVPEKRNSFGTPWYRQIANYLAVCQDGMFRKCVPEEEVEVAGILHGCHGSAYTGHFATFKTVSMVLQAGFWWPTMFKDAQTFISKCDACQRMGNISKRNEIRQDFILEVEVFDVWGIDFVGPFPTSIGDQYILVAVDYVSKWVETIAAQTNDSSVVIKMFKSSGGPT</sequence>
<dbReference type="PANTHER" id="PTHR47266">
    <property type="entry name" value="ENDONUCLEASE-RELATED"/>
    <property type="match status" value="1"/>
</dbReference>